<evidence type="ECO:0000259" key="2">
    <source>
        <dbReference type="SMART" id="SM00507"/>
    </source>
</evidence>
<dbReference type="EMBL" id="CP099489">
    <property type="protein sequence ID" value="USQ80615.1"/>
    <property type="molecule type" value="Genomic_DNA"/>
</dbReference>
<feature type="region of interest" description="Disordered" evidence="1">
    <location>
        <begin position="557"/>
        <end position="603"/>
    </location>
</feature>
<keyword evidence="4" id="KW-1185">Reference proteome</keyword>
<proteinExistence type="predicted"/>
<dbReference type="RefSeq" id="WP_252593990.1">
    <property type="nucleotide sequence ID" value="NZ_CP099489.1"/>
</dbReference>
<feature type="domain" description="HNH nuclease" evidence="2">
    <location>
        <begin position="396"/>
        <end position="446"/>
    </location>
</feature>
<gene>
    <name evidence="3" type="ORF">NF556_02825</name>
</gene>
<protein>
    <submittedName>
        <fullName evidence="3">13E12 repeat family protein</fullName>
    </submittedName>
</protein>
<feature type="region of interest" description="Disordered" evidence="1">
    <location>
        <begin position="307"/>
        <end position="363"/>
    </location>
</feature>
<feature type="region of interest" description="Disordered" evidence="1">
    <location>
        <begin position="1"/>
        <end position="33"/>
    </location>
</feature>
<dbReference type="SMART" id="SM00507">
    <property type="entry name" value="HNHc"/>
    <property type="match status" value="1"/>
</dbReference>
<name>A0ABY4YWJ4_9MICO</name>
<feature type="compositionally biased region" description="Polar residues" evidence="1">
    <location>
        <begin position="492"/>
        <end position="503"/>
    </location>
</feature>
<sequence length="617" mass="64969">MSIETQPGEALALATSSNAERTTSPGSEPAMSAAEVASWATRMATGGDLEPLAASSPAELCDVLTQLEVLKNASAAAQARVTLLAHAALGDQALADGVPREKADKGIAQQLAMARRESPHAGSRHVGFATAIVTEMPATHAALTAGLIGEWTATQLVKETACLSVEHRGLVDAHLAGRFGGDSHRALVAAAKAKAYELDPYSVTNRGRKAKSDRRVSMRPAPDVMAIVSGYLPVADGVACYKALDQAAKSLKTQGDERSLDQLRADLFAERLTGRAPADGQHIEVGLVITDKALVGLDETPARLEGYGPIPAPMARDLLQPDGTSAVPRSDRPDEVDDTPAVQDPGLADNPGSDQPDSTEERARREAVIWVRRLYADQETGVLINQDDRRRTFTGALRRFIVARDQVCRTPWCDAPVRHADHVLAFARGGRTSKVNANGLCEACNYGKEADGLSHEVVDLADGTHTVKITTQTGHTYYSKPPPVLPTLGCSGEQSVPESTSRSVGGLPQESVAEQPPGSAREVPPGSAAQAGRSCAMRRANQQATITIRLSAPAGELVRGARASSTRPPGARRSLIQAGIWRPGSNTARDGSRHAQDAADGSSPLETFLAGLLSEAV</sequence>
<dbReference type="InterPro" id="IPR003615">
    <property type="entry name" value="HNH_nuc"/>
</dbReference>
<reference evidence="3" key="1">
    <citation type="submission" date="2022-06" db="EMBL/GenBank/DDBJ databases">
        <title>Ornithinimicrobium HY1793.</title>
        <authorList>
            <person name="Huang Y."/>
        </authorList>
    </citation>
    <scope>NUCLEOTIDE SEQUENCE</scope>
    <source>
        <strain evidence="3">HY1793</strain>
    </source>
</reference>
<evidence type="ECO:0000313" key="3">
    <source>
        <dbReference type="EMBL" id="USQ80615.1"/>
    </source>
</evidence>
<organism evidence="3 4">
    <name type="scientific">Ornithinimicrobium faecis</name>
    <dbReference type="NCBI Taxonomy" id="2934158"/>
    <lineage>
        <taxon>Bacteria</taxon>
        <taxon>Bacillati</taxon>
        <taxon>Actinomycetota</taxon>
        <taxon>Actinomycetes</taxon>
        <taxon>Micrococcales</taxon>
        <taxon>Ornithinimicrobiaceae</taxon>
        <taxon>Ornithinimicrobium</taxon>
    </lineage>
</organism>
<evidence type="ECO:0000256" key="1">
    <source>
        <dbReference type="SAM" id="MobiDB-lite"/>
    </source>
</evidence>
<dbReference type="InterPro" id="IPR003870">
    <property type="entry name" value="DUF222"/>
</dbReference>
<feature type="compositionally biased region" description="Polar residues" evidence="1">
    <location>
        <begin position="14"/>
        <end position="26"/>
    </location>
</feature>
<feature type="region of interest" description="Disordered" evidence="1">
    <location>
        <begin position="478"/>
        <end position="533"/>
    </location>
</feature>
<dbReference type="Proteomes" id="UP001056455">
    <property type="component" value="Chromosome"/>
</dbReference>
<dbReference type="Pfam" id="PF02720">
    <property type="entry name" value="DUF222"/>
    <property type="match status" value="1"/>
</dbReference>
<evidence type="ECO:0000313" key="4">
    <source>
        <dbReference type="Proteomes" id="UP001056455"/>
    </source>
</evidence>
<accession>A0ABY4YWJ4</accession>